<keyword evidence="6" id="KW-1185">Reference proteome</keyword>
<keyword evidence="3" id="KW-0325">Glycoprotein</keyword>
<dbReference type="InterPro" id="IPR007657">
    <property type="entry name" value="Glycosyltransferase_61"/>
</dbReference>
<evidence type="ECO:0000256" key="1">
    <source>
        <dbReference type="ARBA" id="ARBA00022676"/>
    </source>
</evidence>
<comment type="caution">
    <text evidence="5">The sequence shown here is derived from an EMBL/GenBank/DDBJ whole genome shotgun (WGS) entry which is preliminary data.</text>
</comment>
<accession>A0AB34J4L4</accession>
<reference evidence="5 6" key="1">
    <citation type="journal article" date="2024" name="Science">
        <title>Giant polyketide synthase enzymes in the biosynthesis of giant marine polyether toxins.</title>
        <authorList>
            <person name="Fallon T.R."/>
            <person name="Shende V.V."/>
            <person name="Wierzbicki I.H."/>
            <person name="Pendleton A.L."/>
            <person name="Watervoot N.F."/>
            <person name="Auber R.P."/>
            <person name="Gonzalez D.J."/>
            <person name="Wisecaver J.H."/>
            <person name="Moore B.S."/>
        </authorList>
    </citation>
    <scope>NUCLEOTIDE SEQUENCE [LARGE SCALE GENOMIC DNA]</scope>
    <source>
        <strain evidence="5 6">12B1</strain>
    </source>
</reference>
<protein>
    <recommendedName>
        <fullName evidence="4">Glycosyltransferase 61 catalytic domain-containing protein</fullName>
    </recommendedName>
</protein>
<dbReference type="AlphaFoldDB" id="A0AB34J4L4"/>
<dbReference type="InterPro" id="IPR049625">
    <property type="entry name" value="Glyco_transf_61_cat"/>
</dbReference>
<gene>
    <name evidence="5" type="ORF">AB1Y20_005596</name>
</gene>
<evidence type="ECO:0000256" key="2">
    <source>
        <dbReference type="ARBA" id="ARBA00022679"/>
    </source>
</evidence>
<dbReference type="EMBL" id="JBGBPQ010000013">
    <property type="protein sequence ID" value="KAL1512334.1"/>
    <property type="molecule type" value="Genomic_DNA"/>
</dbReference>
<evidence type="ECO:0000256" key="3">
    <source>
        <dbReference type="ARBA" id="ARBA00023180"/>
    </source>
</evidence>
<evidence type="ECO:0000313" key="6">
    <source>
        <dbReference type="Proteomes" id="UP001515480"/>
    </source>
</evidence>
<dbReference type="PANTHER" id="PTHR20961">
    <property type="entry name" value="GLYCOSYLTRANSFERASE"/>
    <property type="match status" value="1"/>
</dbReference>
<evidence type="ECO:0000259" key="4">
    <source>
        <dbReference type="Pfam" id="PF04577"/>
    </source>
</evidence>
<organism evidence="5 6">
    <name type="scientific">Prymnesium parvum</name>
    <name type="common">Toxic golden alga</name>
    <dbReference type="NCBI Taxonomy" id="97485"/>
    <lineage>
        <taxon>Eukaryota</taxon>
        <taxon>Haptista</taxon>
        <taxon>Haptophyta</taxon>
        <taxon>Prymnesiophyceae</taxon>
        <taxon>Prymnesiales</taxon>
        <taxon>Prymnesiaceae</taxon>
        <taxon>Prymnesium</taxon>
    </lineage>
</organism>
<keyword evidence="1" id="KW-0328">Glycosyltransferase</keyword>
<keyword evidence="2" id="KW-0808">Transferase</keyword>
<sequence length="416" mass="46336">MPRPAPPSPPEAASLACTSSSCGVFSTFAHAAHLNDEWAVTLFNHLCFLPSPHTRRSRWVLPYSAAQPNATRYRVAAFQRFPLTFVPSSAWEAAPLRRGVTFLADLRHAGAGPPGIAHFAKRLLRLHGMLRHADEYALPAVSRIVFPATTALQLRTHWPRALLRLVAPRAALIPAEALLAERQCFAHVATASREDTYFTRADDAAELRRRAYALAAVRRARRCGGVRACYFQRAAGGRANSGSWEGGPRTVANWREVVQAMGQLLRGAGRVEMARVNSSMTLAQQVEVFSSCDILCSVHGSQNANVMFMREGAAFMEINPYKFFYSSYERLAQVAGLLYLPSRDNRIHTEGMDAKGLALARHFERTYGGRTDDWCQQDGKCRKLARNFPTYVNLTTFEREFARGLRHVAARVKECD</sequence>
<evidence type="ECO:0000313" key="5">
    <source>
        <dbReference type="EMBL" id="KAL1512334.1"/>
    </source>
</evidence>
<dbReference type="PROSITE" id="PS51257">
    <property type="entry name" value="PROKAR_LIPOPROTEIN"/>
    <property type="match status" value="1"/>
</dbReference>
<dbReference type="Pfam" id="PF04577">
    <property type="entry name" value="Glyco_transf_61"/>
    <property type="match status" value="1"/>
</dbReference>
<dbReference type="GO" id="GO:0016757">
    <property type="term" value="F:glycosyltransferase activity"/>
    <property type="evidence" value="ECO:0007669"/>
    <property type="project" value="UniProtKB-KW"/>
</dbReference>
<feature type="domain" description="Glycosyltransferase 61 catalytic" evidence="4">
    <location>
        <begin position="173"/>
        <end position="314"/>
    </location>
</feature>
<name>A0AB34J4L4_PRYPA</name>
<dbReference type="Proteomes" id="UP001515480">
    <property type="component" value="Unassembled WGS sequence"/>
</dbReference>
<proteinExistence type="predicted"/>